<proteinExistence type="predicted"/>
<name>A0A1N7SRK1_9BURK</name>
<evidence type="ECO:0000313" key="2">
    <source>
        <dbReference type="Proteomes" id="UP000195569"/>
    </source>
</evidence>
<accession>A0A1N7SRK1</accession>
<sequence length="77" mass="8752">MQSRVFEGRIRCGMARILAGKNTFLKPKQAPLVHRNILDNVGRLALNARRIGRYPFVSGRRAQSACRDFTSFGSLFR</sequence>
<dbReference type="Proteomes" id="UP000195569">
    <property type="component" value="Unassembled WGS sequence"/>
</dbReference>
<protein>
    <submittedName>
        <fullName evidence="1">Uncharacterized protein</fullName>
    </submittedName>
</protein>
<gene>
    <name evidence="1" type="ORF">BN2476_730038</name>
</gene>
<keyword evidence="2" id="KW-1185">Reference proteome</keyword>
<organism evidence="1 2">
    <name type="scientific">Paraburkholderia piptadeniae</name>
    <dbReference type="NCBI Taxonomy" id="1701573"/>
    <lineage>
        <taxon>Bacteria</taxon>
        <taxon>Pseudomonadati</taxon>
        <taxon>Pseudomonadota</taxon>
        <taxon>Betaproteobacteria</taxon>
        <taxon>Burkholderiales</taxon>
        <taxon>Burkholderiaceae</taxon>
        <taxon>Paraburkholderia</taxon>
    </lineage>
</organism>
<reference evidence="1" key="1">
    <citation type="submission" date="2016-12" db="EMBL/GenBank/DDBJ databases">
        <authorList>
            <person name="Moulin L."/>
        </authorList>
    </citation>
    <scope>NUCLEOTIDE SEQUENCE [LARGE SCALE GENOMIC DNA]</scope>
    <source>
        <strain evidence="1">STM 7183</strain>
    </source>
</reference>
<dbReference type="EMBL" id="CYGY02000073">
    <property type="protein sequence ID" value="SIT49949.1"/>
    <property type="molecule type" value="Genomic_DNA"/>
</dbReference>
<comment type="caution">
    <text evidence="1">The sequence shown here is derived from an EMBL/GenBank/DDBJ whole genome shotgun (WGS) entry which is preliminary data.</text>
</comment>
<dbReference type="AlphaFoldDB" id="A0A1N7SRK1"/>
<evidence type="ECO:0000313" key="1">
    <source>
        <dbReference type="EMBL" id="SIT49949.1"/>
    </source>
</evidence>